<sequence>ILKGDHATEKNRLKYVKDVLKKLVEAAHKNSKPETKLETVFLVRNEYGIAEGLCCVDHRQS</sequence>
<organism evidence="1 2">
    <name type="scientific">Racocetra fulgida</name>
    <dbReference type="NCBI Taxonomy" id="60492"/>
    <lineage>
        <taxon>Eukaryota</taxon>
        <taxon>Fungi</taxon>
        <taxon>Fungi incertae sedis</taxon>
        <taxon>Mucoromycota</taxon>
        <taxon>Glomeromycotina</taxon>
        <taxon>Glomeromycetes</taxon>
        <taxon>Diversisporales</taxon>
        <taxon>Gigasporaceae</taxon>
        <taxon>Racocetra</taxon>
    </lineage>
</organism>
<dbReference type="EMBL" id="CAJVPZ010053108">
    <property type="protein sequence ID" value="CAG8781401.1"/>
    <property type="molecule type" value="Genomic_DNA"/>
</dbReference>
<dbReference type="AlphaFoldDB" id="A0A9N9JHN0"/>
<name>A0A9N9JHN0_9GLOM</name>
<reference evidence="1" key="1">
    <citation type="submission" date="2021-06" db="EMBL/GenBank/DDBJ databases">
        <authorList>
            <person name="Kallberg Y."/>
            <person name="Tangrot J."/>
            <person name="Rosling A."/>
        </authorList>
    </citation>
    <scope>NUCLEOTIDE SEQUENCE</scope>
    <source>
        <strain evidence="1">IN212</strain>
    </source>
</reference>
<dbReference type="Proteomes" id="UP000789396">
    <property type="component" value="Unassembled WGS sequence"/>
</dbReference>
<feature type="non-terminal residue" evidence="1">
    <location>
        <position position="1"/>
    </location>
</feature>
<proteinExistence type="predicted"/>
<protein>
    <submittedName>
        <fullName evidence="1">15746_t:CDS:1</fullName>
    </submittedName>
</protein>
<gene>
    <name evidence="1" type="ORF">RFULGI_LOCUS15861</name>
</gene>
<feature type="non-terminal residue" evidence="1">
    <location>
        <position position="61"/>
    </location>
</feature>
<accession>A0A9N9JHN0</accession>
<comment type="caution">
    <text evidence="1">The sequence shown here is derived from an EMBL/GenBank/DDBJ whole genome shotgun (WGS) entry which is preliminary data.</text>
</comment>
<evidence type="ECO:0000313" key="2">
    <source>
        <dbReference type="Proteomes" id="UP000789396"/>
    </source>
</evidence>
<evidence type="ECO:0000313" key="1">
    <source>
        <dbReference type="EMBL" id="CAG8781401.1"/>
    </source>
</evidence>
<keyword evidence="2" id="KW-1185">Reference proteome</keyword>